<dbReference type="Gene3D" id="3.90.226.10">
    <property type="entry name" value="2-enoyl-CoA Hydratase, Chain A, domain 1"/>
    <property type="match status" value="1"/>
</dbReference>
<keyword evidence="9" id="KW-0645">Protease</keyword>
<comment type="subcellular location">
    <subcellularLocation>
        <location evidence="1">Membrane</location>
        <topology evidence="1">Multi-pass membrane protein</topology>
    </subcellularLocation>
</comment>
<gene>
    <name evidence="9" type="ORF">SAMN06295933_2424</name>
</gene>
<dbReference type="GO" id="GO:0008233">
    <property type="term" value="F:peptidase activity"/>
    <property type="evidence" value="ECO:0007669"/>
    <property type="project" value="UniProtKB-KW"/>
</dbReference>
<dbReference type="STRING" id="1519643.SAMN06295933_2424"/>
<dbReference type="PANTHER" id="PTHR33507">
    <property type="entry name" value="INNER MEMBRANE PROTEIN YBBJ"/>
    <property type="match status" value="1"/>
</dbReference>
<sequence>MLLLKYFKSLSSSMIIAFVIIILMSGSVCAGKNVKVLYGQIEGTISLAQVNLIEGIIKQAVDDEDDLILLRLETPGGLTTSMREIVKMMMNPPVPICIWVGPEGTHAASAGTFLVAAANVSAMAPSTTVGAASPVSSSGDDLPETMNKKVTNDLISLIKGIALKRGRNINWYADSVGKGVSINAQEAVTLNVINYIAVSPEDFLEQLGAKGLLINGQELKFSKDGYTLVNYEAGLSYSVLSWLLDPQVAYYLLIAGILGIFFELVTPGVILPGVIGGFCLVTAFYAMSILPTNAAGLLLMLFGGILFILELFVTSYGLLSVAAAISLFVGSLVLFKGGEVQQIPLGSIIGTVLSFSVFAAIVVFLVAKAHSRKPAVGMQGMVGLEGEVFRTFSGKFKVRVRGEIWNAVNVDGSGLALGSKVKVVSAEGLTLTVTRIS</sequence>
<dbReference type="InterPro" id="IPR012340">
    <property type="entry name" value="NA-bd_OB-fold"/>
</dbReference>
<evidence type="ECO:0000256" key="1">
    <source>
        <dbReference type="ARBA" id="ARBA00004141"/>
    </source>
</evidence>
<feature type="transmembrane region" description="Helical" evidence="5">
    <location>
        <begin position="316"/>
        <end position="335"/>
    </location>
</feature>
<dbReference type="Pfam" id="PF25145">
    <property type="entry name" value="NfeD1b_N"/>
    <property type="match status" value="1"/>
</dbReference>
<keyword evidence="2 5" id="KW-0812">Transmembrane</keyword>
<reference evidence="10" key="1">
    <citation type="submission" date="2017-04" db="EMBL/GenBank/DDBJ databases">
        <authorList>
            <person name="Varghese N."/>
            <person name="Submissions S."/>
        </authorList>
    </citation>
    <scope>NUCLEOTIDE SEQUENCE [LARGE SCALE GENOMIC DNA]</scope>
    <source>
        <strain evidence="10">K3S</strain>
    </source>
</reference>
<feature type="domain" description="NfeD1b N-terminal" evidence="8">
    <location>
        <begin position="41"/>
        <end position="173"/>
    </location>
</feature>
<feature type="domain" description="NfeD-like C-terminal" evidence="6">
    <location>
        <begin position="379"/>
        <end position="435"/>
    </location>
</feature>
<dbReference type="SUPFAM" id="SSF141322">
    <property type="entry name" value="NfeD domain-like"/>
    <property type="match status" value="1"/>
</dbReference>
<dbReference type="CDD" id="cd07020">
    <property type="entry name" value="Clp_protease_NfeD_1"/>
    <property type="match status" value="1"/>
</dbReference>
<proteinExistence type="predicted"/>
<dbReference type="EMBL" id="FWZU01000004">
    <property type="protein sequence ID" value="SMF24941.1"/>
    <property type="molecule type" value="Genomic_DNA"/>
</dbReference>
<feature type="domain" description="NfeD integral membrane" evidence="7">
    <location>
        <begin position="248"/>
        <end position="364"/>
    </location>
</feature>
<evidence type="ECO:0000313" key="9">
    <source>
        <dbReference type="EMBL" id="SMF24941.1"/>
    </source>
</evidence>
<keyword evidence="10" id="KW-1185">Reference proteome</keyword>
<dbReference type="AlphaFoldDB" id="A0A1X7E044"/>
<keyword evidence="9" id="KW-0378">Hydrolase</keyword>
<dbReference type="OrthoDB" id="5289056at2"/>
<dbReference type="SUPFAM" id="SSF52096">
    <property type="entry name" value="ClpP/crotonase"/>
    <property type="match status" value="1"/>
</dbReference>
<dbReference type="InterPro" id="IPR056739">
    <property type="entry name" value="NfeD_membrane"/>
</dbReference>
<evidence type="ECO:0000259" key="7">
    <source>
        <dbReference type="Pfam" id="PF24961"/>
    </source>
</evidence>
<evidence type="ECO:0000259" key="6">
    <source>
        <dbReference type="Pfam" id="PF01957"/>
    </source>
</evidence>
<dbReference type="Pfam" id="PF01957">
    <property type="entry name" value="NfeD"/>
    <property type="match status" value="1"/>
</dbReference>
<dbReference type="InterPro" id="IPR052165">
    <property type="entry name" value="Membrane_assoc_protease"/>
</dbReference>
<feature type="transmembrane region" description="Helical" evidence="5">
    <location>
        <begin position="347"/>
        <end position="367"/>
    </location>
</feature>
<evidence type="ECO:0000313" key="10">
    <source>
        <dbReference type="Proteomes" id="UP000192906"/>
    </source>
</evidence>
<keyword evidence="4 5" id="KW-0472">Membrane</keyword>
<name>A0A1X7E044_9BACT</name>
<dbReference type="InterPro" id="IPR029045">
    <property type="entry name" value="ClpP/crotonase-like_dom_sf"/>
</dbReference>
<accession>A0A1X7E044</accession>
<dbReference type="Pfam" id="PF24961">
    <property type="entry name" value="NfeD_membrane"/>
    <property type="match status" value="1"/>
</dbReference>
<dbReference type="GO" id="GO:0016020">
    <property type="term" value="C:membrane"/>
    <property type="evidence" value="ECO:0007669"/>
    <property type="project" value="UniProtKB-SubCell"/>
</dbReference>
<feature type="transmembrane region" description="Helical" evidence="5">
    <location>
        <begin position="283"/>
        <end position="309"/>
    </location>
</feature>
<evidence type="ECO:0000259" key="8">
    <source>
        <dbReference type="Pfam" id="PF25145"/>
    </source>
</evidence>
<feature type="transmembrane region" description="Helical" evidence="5">
    <location>
        <begin position="12"/>
        <end position="31"/>
    </location>
</feature>
<evidence type="ECO:0000256" key="2">
    <source>
        <dbReference type="ARBA" id="ARBA00022692"/>
    </source>
</evidence>
<keyword evidence="3 5" id="KW-1133">Transmembrane helix</keyword>
<evidence type="ECO:0000256" key="4">
    <source>
        <dbReference type="ARBA" id="ARBA00023136"/>
    </source>
</evidence>
<dbReference type="InterPro" id="IPR056738">
    <property type="entry name" value="NfeD1b_N"/>
</dbReference>
<dbReference type="GO" id="GO:0006508">
    <property type="term" value="P:proteolysis"/>
    <property type="evidence" value="ECO:0007669"/>
    <property type="project" value="UniProtKB-KW"/>
</dbReference>
<evidence type="ECO:0000256" key="5">
    <source>
        <dbReference type="SAM" id="Phobius"/>
    </source>
</evidence>
<dbReference type="PANTHER" id="PTHR33507:SF4">
    <property type="entry name" value="NODULATION COMPETITIVENESS PROTEIN NFED"/>
    <property type="match status" value="1"/>
</dbReference>
<dbReference type="Proteomes" id="UP000192906">
    <property type="component" value="Unassembled WGS sequence"/>
</dbReference>
<dbReference type="InterPro" id="IPR002810">
    <property type="entry name" value="NfeD-like_C"/>
</dbReference>
<dbReference type="Gene3D" id="2.40.50.140">
    <property type="entry name" value="Nucleic acid-binding proteins"/>
    <property type="match status" value="1"/>
</dbReference>
<evidence type="ECO:0000256" key="3">
    <source>
        <dbReference type="ARBA" id="ARBA00022989"/>
    </source>
</evidence>
<protein>
    <submittedName>
        <fullName evidence="9">Membrane-bound serine protease (ClpP class)</fullName>
    </submittedName>
</protein>
<feature type="transmembrane region" description="Helical" evidence="5">
    <location>
        <begin position="248"/>
        <end position="271"/>
    </location>
</feature>
<dbReference type="RefSeq" id="WP_085102560.1">
    <property type="nucleotide sequence ID" value="NZ_FWZU01000004.1"/>
</dbReference>
<organism evidence="9 10">
    <name type="scientific">Desulfovibrio gilichinskyi</name>
    <dbReference type="NCBI Taxonomy" id="1519643"/>
    <lineage>
        <taxon>Bacteria</taxon>
        <taxon>Pseudomonadati</taxon>
        <taxon>Thermodesulfobacteriota</taxon>
        <taxon>Desulfovibrionia</taxon>
        <taxon>Desulfovibrionales</taxon>
        <taxon>Desulfovibrionaceae</taxon>
        <taxon>Desulfovibrio</taxon>
    </lineage>
</organism>